<gene>
    <name evidence="9" type="ORF">IW967_05085</name>
</gene>
<evidence type="ECO:0000256" key="2">
    <source>
        <dbReference type="ARBA" id="ARBA00006602"/>
    </source>
</evidence>
<feature type="coiled-coil region" evidence="7">
    <location>
        <begin position="75"/>
        <end position="129"/>
    </location>
</feature>
<sequence length="262" mass="28487">MSSVVKRGRIAPLTDSIPIPAFTEALISDSVSESAASMREPSVDDEAWGQVAANILADAERRAQQIVAEAMEKASAILEEARLEGERRAQAAEREGREQGIREGRLEAQRELAQERARLQVQVDSLADELRRESTHRLVHQREAVLQLVVAIARRILQRELALESADVAKLVDEFLGHVVAASTVYVRVHPADCEALREAAPVLSLRHGGNLAVQVVPDLSLSPGDCVIASDGVEIDARVEARLDELSRVLAEITEEGPHGA</sequence>
<dbReference type="EMBL" id="JADPKZ010000034">
    <property type="protein sequence ID" value="MBF8377243.1"/>
    <property type="molecule type" value="Genomic_DNA"/>
</dbReference>
<proteinExistence type="inferred from homology"/>
<dbReference type="Proteomes" id="UP000642910">
    <property type="component" value="Unassembled WGS sequence"/>
</dbReference>
<evidence type="ECO:0000256" key="7">
    <source>
        <dbReference type="SAM" id="Coils"/>
    </source>
</evidence>
<name>A0ABS0F1U0_9BACL</name>
<evidence type="ECO:0000259" key="8">
    <source>
        <dbReference type="Pfam" id="PF02108"/>
    </source>
</evidence>
<dbReference type="PANTHER" id="PTHR34982">
    <property type="entry name" value="YOP PROTEINS TRANSLOCATION PROTEIN L"/>
    <property type="match status" value="1"/>
</dbReference>
<evidence type="ECO:0000313" key="9">
    <source>
        <dbReference type="EMBL" id="MBF8377243.1"/>
    </source>
</evidence>
<evidence type="ECO:0000313" key="10">
    <source>
        <dbReference type="Proteomes" id="UP000642910"/>
    </source>
</evidence>
<evidence type="ECO:0000256" key="6">
    <source>
        <dbReference type="ARBA" id="ARBA00023225"/>
    </source>
</evidence>
<dbReference type="InterPro" id="IPR051472">
    <property type="entry name" value="T3SS_Stator/FliH"/>
</dbReference>
<keyword evidence="9" id="KW-0966">Cell projection</keyword>
<dbReference type="Pfam" id="PF02108">
    <property type="entry name" value="FliH"/>
    <property type="match status" value="1"/>
</dbReference>
<comment type="function">
    <text evidence="1">Needed for flagellar regrowth and assembly.</text>
</comment>
<feature type="domain" description="Flagellar assembly protein FliH/Type III secretion system HrpE" evidence="8">
    <location>
        <begin position="118"/>
        <end position="246"/>
    </location>
</feature>
<keyword evidence="4" id="KW-1005">Bacterial flagellum biogenesis</keyword>
<keyword evidence="9" id="KW-0969">Cilium</keyword>
<accession>A0ABS0F1U0</accession>
<keyword evidence="7" id="KW-0175">Coiled coil</keyword>
<comment type="caution">
    <text evidence="9">The sequence shown here is derived from an EMBL/GenBank/DDBJ whole genome shotgun (WGS) entry which is preliminary data.</text>
</comment>
<organism evidence="9 10">
    <name type="scientific">Alicyclobacillus mali</name>
    <name type="common">ex Roth et al. 2021</name>
    <dbReference type="NCBI Taxonomy" id="1123961"/>
    <lineage>
        <taxon>Bacteria</taxon>
        <taxon>Bacillati</taxon>
        <taxon>Bacillota</taxon>
        <taxon>Bacilli</taxon>
        <taxon>Bacillales</taxon>
        <taxon>Alicyclobacillaceae</taxon>
        <taxon>Alicyclobacillus</taxon>
    </lineage>
</organism>
<protein>
    <submittedName>
        <fullName evidence="9">Flagellar assembly protein FliH</fullName>
    </submittedName>
</protein>
<evidence type="ECO:0000256" key="5">
    <source>
        <dbReference type="ARBA" id="ARBA00022927"/>
    </source>
</evidence>
<keyword evidence="6" id="KW-1006">Bacterial flagellum protein export</keyword>
<keyword evidence="5" id="KW-0653">Protein transport</keyword>
<keyword evidence="3" id="KW-0813">Transport</keyword>
<evidence type="ECO:0000256" key="3">
    <source>
        <dbReference type="ARBA" id="ARBA00022448"/>
    </source>
</evidence>
<keyword evidence="9" id="KW-0282">Flagellum</keyword>
<dbReference type="InterPro" id="IPR018035">
    <property type="entry name" value="Flagellar_FliH/T3SS_HrpE"/>
</dbReference>
<comment type="similarity">
    <text evidence="2">Belongs to the FliH family.</text>
</comment>
<dbReference type="PANTHER" id="PTHR34982:SF1">
    <property type="entry name" value="FLAGELLAR ASSEMBLY PROTEIN FLIH"/>
    <property type="match status" value="1"/>
</dbReference>
<keyword evidence="10" id="KW-1185">Reference proteome</keyword>
<dbReference type="Gene3D" id="1.20.5.620">
    <property type="entry name" value="F1F0 ATP synthase subunit B, membrane domain"/>
    <property type="match status" value="1"/>
</dbReference>
<dbReference type="RefSeq" id="WP_067848521.1">
    <property type="nucleotide sequence ID" value="NZ_JAIMBV010000024.1"/>
</dbReference>
<evidence type="ECO:0000256" key="4">
    <source>
        <dbReference type="ARBA" id="ARBA00022795"/>
    </source>
</evidence>
<evidence type="ECO:0000256" key="1">
    <source>
        <dbReference type="ARBA" id="ARBA00003041"/>
    </source>
</evidence>
<reference evidence="9 10" key="1">
    <citation type="submission" date="2020-11" db="EMBL/GenBank/DDBJ databases">
        <title>Genomic insight of Alicyclobacillus mali FL 18 reveals a new arsenic-resistant strain, with potential in environmental biotechnology.</title>
        <authorList>
            <person name="Fiorentino G."/>
            <person name="Gallo G."/>
            <person name="Aulitto M."/>
        </authorList>
    </citation>
    <scope>NUCLEOTIDE SEQUENCE [LARGE SCALE GENOMIC DNA]</scope>
    <source>
        <strain evidence="9 10">FL 18</strain>
    </source>
</reference>